<feature type="transmembrane region" description="Helical" evidence="2">
    <location>
        <begin position="529"/>
        <end position="553"/>
    </location>
</feature>
<dbReference type="InterPro" id="IPR052971">
    <property type="entry name" value="TRP_calcium_channel"/>
</dbReference>
<organism evidence="5 6">
    <name type="scientific">Aspergillus violaceofuscus (strain CBS 115571)</name>
    <dbReference type="NCBI Taxonomy" id="1450538"/>
    <lineage>
        <taxon>Eukaryota</taxon>
        <taxon>Fungi</taxon>
        <taxon>Dikarya</taxon>
        <taxon>Ascomycota</taxon>
        <taxon>Pezizomycotina</taxon>
        <taxon>Eurotiomycetes</taxon>
        <taxon>Eurotiomycetidae</taxon>
        <taxon>Eurotiales</taxon>
        <taxon>Aspergillaceae</taxon>
        <taxon>Aspergillus</taxon>
    </lineage>
</organism>
<feature type="region of interest" description="Disordered" evidence="1">
    <location>
        <begin position="726"/>
        <end position="964"/>
    </location>
</feature>
<feature type="compositionally biased region" description="Polar residues" evidence="1">
    <location>
        <begin position="1104"/>
        <end position="1116"/>
    </location>
</feature>
<feature type="transmembrane region" description="Helical" evidence="2">
    <location>
        <begin position="366"/>
        <end position="384"/>
    </location>
</feature>
<keyword evidence="2" id="KW-1133">Transmembrane helix</keyword>
<keyword evidence="6" id="KW-1185">Reference proteome</keyword>
<accession>A0A2V5HGY4</accession>
<feature type="compositionally biased region" description="Acidic residues" evidence="1">
    <location>
        <begin position="68"/>
        <end position="78"/>
    </location>
</feature>
<feature type="compositionally biased region" description="Basic and acidic residues" evidence="1">
    <location>
        <begin position="1084"/>
        <end position="1093"/>
    </location>
</feature>
<feature type="region of interest" description="Disordered" evidence="1">
    <location>
        <begin position="1058"/>
        <end position="1127"/>
    </location>
</feature>
<feature type="region of interest" description="Disordered" evidence="1">
    <location>
        <begin position="1"/>
        <end position="79"/>
    </location>
</feature>
<dbReference type="OMA" id="ICLYEKT"/>
<keyword evidence="2" id="KW-0472">Membrane</keyword>
<name>A0A2V5HGY4_ASPV1</name>
<feature type="compositionally biased region" description="Polar residues" evidence="1">
    <location>
        <begin position="19"/>
        <end position="28"/>
    </location>
</feature>
<dbReference type="STRING" id="1450538.A0A2V5HGY4"/>
<feature type="transmembrane region" description="Helical" evidence="2">
    <location>
        <begin position="432"/>
        <end position="451"/>
    </location>
</feature>
<feature type="transmembrane region" description="Helical" evidence="2">
    <location>
        <begin position="585"/>
        <end position="606"/>
    </location>
</feature>
<sequence>MLASLLRPKKRRTYADRSPFSSPYTTRDSPWPFFDNNAPQRGWEQGYGELGQHNNGFDEADGRGPGPDQDEEEEEDTPVETSPLLPIFSASHLDTLPVYDITHAIRPLIVTRCETTLTWDQLRSPQISQFLVKPIQQKIRTGHFSRATLYALMTNCLQFTKEVHSNPGNSGVSQTRAMVCELLTIKLLREYTTRELIDALSYEFYPLNGQAATERALGWNSTQGNKRPGIARISCLEIAIRAQAKRFLSHPLVVQQLEAIWAGTIVFHSAADNLHRSLARPQQNGGLTYGSTPNLVPAHQRTQSGMSSLRRSVTIYDPRDASLFKLSRLRVPRYRQFLSTLSFAILLILFLAVLQQRRLEITSLEIIFWLWSAGFMLDEIVGFNEQGFSLYLMSFWNLFDLGILFLLFCYYCMRLYGAVMPYTRNQYIADQAYDILAANAVLLFPRLFSILDHYRYFSQLLIAFRIMASDLIAVFLLIIIACSGFFVAFTLSFGNGEDHSPGAVAYALFQMLMGFTPTAWTLWEDYNALGKLILTIFLFICHFVVVTILITVLTNSFMGIVQNANQEHQFLFAVNTISMVKSDALFSYVAPTNILAWLIAPFRYFMSFRQFVRLNRTIIKVTHLPILFSICFYEKTVLSFQVIDSIDLIDPSARTDSADRFRPRRNRFRAFTSQGNRLVREPSVATYQKDRALEAVFRQPYQDEPSRGLRKLHPRENDLAVNHWMQTMGSGPINPPDEQDSDEVNRLERLPRNRSGYQRRTTRSLRDFTESNRSAASNPEESAHPVASSPATPRPGRGFLIPARTRQLSRQTGMEGDDELTSDDNGECTGEQREHRSPSKNSEENTLMNVNESSHTTQPKFFSSRPSTARLKSRKNSPTRRIKYHKRNYSGATMLYNPTSRRSEHEETDASPNPVRPRAHTPDRASSIIGPPSRGPWALRRHSTDGGRSRITTLHRSDPMSVPDMNGFSAPDSHFRGRNRSSILDGLGSDLGDNKAITNGFLGGAPSSMTTQMAYATGNIRRPDSPSSNQDMLSKLVLARMNNIEEGFREVIKEVKDLRRGGASRSQSRPDEQAITQREKKKLRAGDKKENKKNGPGSRKSKASSEGQYSDESGTQLREGKPVSQNG</sequence>
<dbReference type="PANTHER" id="PTHR35859:SF4">
    <property type="entry name" value="MEMBRANE CHANNEL PROTEIN, PUTATIVE (AFU_ORTHOLOGUE AFUA_6G11300)-RELATED"/>
    <property type="match status" value="1"/>
</dbReference>
<evidence type="ECO:0000313" key="6">
    <source>
        <dbReference type="Proteomes" id="UP000249829"/>
    </source>
</evidence>
<feature type="compositionally biased region" description="Basic and acidic residues" evidence="1">
    <location>
        <begin position="830"/>
        <end position="843"/>
    </location>
</feature>
<keyword evidence="2" id="KW-0812">Transmembrane</keyword>
<dbReference type="EMBL" id="KZ825104">
    <property type="protein sequence ID" value="PYI23688.1"/>
    <property type="molecule type" value="Genomic_DNA"/>
</dbReference>
<feature type="domain" description="Calcium channel YVC1-like C-terminal transmembrane" evidence="4">
    <location>
        <begin position="342"/>
        <end position="650"/>
    </location>
</feature>
<evidence type="ECO:0000256" key="1">
    <source>
        <dbReference type="SAM" id="MobiDB-lite"/>
    </source>
</evidence>
<dbReference type="InterPro" id="IPR056336">
    <property type="entry name" value="YVC1_C"/>
</dbReference>
<feature type="transmembrane region" description="Helical" evidence="2">
    <location>
        <begin position="471"/>
        <end position="491"/>
    </location>
</feature>
<dbReference type="Pfam" id="PF23190">
    <property type="entry name" value="LHD_TRPY1"/>
    <property type="match status" value="1"/>
</dbReference>
<dbReference type="AlphaFoldDB" id="A0A2V5HGY4"/>
<dbReference type="InterPro" id="IPR056337">
    <property type="entry name" value="LHD_YVC1"/>
</dbReference>
<evidence type="ECO:0000259" key="3">
    <source>
        <dbReference type="Pfam" id="PF23190"/>
    </source>
</evidence>
<dbReference type="Pfam" id="PF23317">
    <property type="entry name" value="YVC1_C"/>
    <property type="match status" value="1"/>
</dbReference>
<feature type="transmembrane region" description="Helical" evidence="2">
    <location>
        <begin position="390"/>
        <end position="411"/>
    </location>
</feature>
<gene>
    <name evidence="5" type="ORF">BO99DRAFT_398740</name>
</gene>
<feature type="compositionally biased region" description="Basic residues" evidence="1">
    <location>
        <begin position="871"/>
        <end position="888"/>
    </location>
</feature>
<evidence type="ECO:0000259" key="4">
    <source>
        <dbReference type="Pfam" id="PF23317"/>
    </source>
</evidence>
<feature type="domain" description="YVC1 N-terminal linker helical" evidence="3">
    <location>
        <begin position="99"/>
        <end position="271"/>
    </location>
</feature>
<reference evidence="5 6" key="1">
    <citation type="submission" date="2018-02" db="EMBL/GenBank/DDBJ databases">
        <title>The genomes of Aspergillus section Nigri reveals drivers in fungal speciation.</title>
        <authorList>
            <consortium name="DOE Joint Genome Institute"/>
            <person name="Vesth T.C."/>
            <person name="Nybo J."/>
            <person name="Theobald S."/>
            <person name="Brandl J."/>
            <person name="Frisvad J.C."/>
            <person name="Nielsen K.F."/>
            <person name="Lyhne E.K."/>
            <person name="Kogle M.E."/>
            <person name="Kuo A."/>
            <person name="Riley R."/>
            <person name="Clum A."/>
            <person name="Nolan M."/>
            <person name="Lipzen A."/>
            <person name="Salamov A."/>
            <person name="Henrissat B."/>
            <person name="Wiebenga A."/>
            <person name="De vries R.P."/>
            <person name="Grigoriev I.V."/>
            <person name="Mortensen U.H."/>
            <person name="Andersen M.R."/>
            <person name="Baker S.E."/>
        </authorList>
    </citation>
    <scope>NUCLEOTIDE SEQUENCE [LARGE SCALE GENOMIC DNA]</scope>
    <source>
        <strain evidence="5 6">CBS 115571</strain>
    </source>
</reference>
<feature type="transmembrane region" description="Helical" evidence="2">
    <location>
        <begin position="503"/>
        <end position="523"/>
    </location>
</feature>
<feature type="transmembrane region" description="Helical" evidence="2">
    <location>
        <begin position="337"/>
        <end position="354"/>
    </location>
</feature>
<proteinExistence type="predicted"/>
<protein>
    <submittedName>
        <fullName evidence="5">Cation channel family transporter</fullName>
    </submittedName>
</protein>
<dbReference type="PANTHER" id="PTHR35859">
    <property type="entry name" value="NONSELECTIVE CATION CHANNEL PROTEIN"/>
    <property type="match status" value="1"/>
</dbReference>
<feature type="compositionally biased region" description="Polar residues" evidence="1">
    <location>
        <begin position="771"/>
        <end position="780"/>
    </location>
</feature>
<feature type="compositionally biased region" description="Polar residues" evidence="1">
    <location>
        <begin position="844"/>
        <end position="867"/>
    </location>
</feature>
<evidence type="ECO:0000256" key="2">
    <source>
        <dbReference type="SAM" id="Phobius"/>
    </source>
</evidence>
<dbReference type="Proteomes" id="UP000249829">
    <property type="component" value="Unassembled WGS sequence"/>
</dbReference>
<feature type="compositionally biased region" description="Acidic residues" evidence="1">
    <location>
        <begin position="815"/>
        <end position="826"/>
    </location>
</feature>
<evidence type="ECO:0000313" key="5">
    <source>
        <dbReference type="EMBL" id="PYI23688.1"/>
    </source>
</evidence>